<feature type="compositionally biased region" description="Basic residues" evidence="1">
    <location>
        <begin position="233"/>
        <end position="242"/>
    </location>
</feature>
<comment type="caution">
    <text evidence="2">The sequence shown here is derived from an EMBL/GenBank/DDBJ whole genome shotgun (WGS) entry which is preliminary data.</text>
</comment>
<dbReference type="EMBL" id="CAXAMN010006458">
    <property type="protein sequence ID" value="CAK9017683.1"/>
    <property type="molecule type" value="Genomic_DNA"/>
</dbReference>
<feature type="region of interest" description="Disordered" evidence="1">
    <location>
        <begin position="16"/>
        <end position="99"/>
    </location>
</feature>
<reference evidence="2 3" key="1">
    <citation type="submission" date="2024-02" db="EMBL/GenBank/DDBJ databases">
        <authorList>
            <person name="Chen Y."/>
            <person name="Shah S."/>
            <person name="Dougan E. K."/>
            <person name="Thang M."/>
            <person name="Chan C."/>
        </authorList>
    </citation>
    <scope>NUCLEOTIDE SEQUENCE [LARGE SCALE GENOMIC DNA]</scope>
</reference>
<organism evidence="2 3">
    <name type="scientific">Durusdinium trenchii</name>
    <dbReference type="NCBI Taxonomy" id="1381693"/>
    <lineage>
        <taxon>Eukaryota</taxon>
        <taxon>Sar</taxon>
        <taxon>Alveolata</taxon>
        <taxon>Dinophyceae</taxon>
        <taxon>Suessiales</taxon>
        <taxon>Symbiodiniaceae</taxon>
        <taxon>Durusdinium</taxon>
    </lineage>
</organism>
<evidence type="ECO:0000313" key="2">
    <source>
        <dbReference type="EMBL" id="CAK9017683.1"/>
    </source>
</evidence>
<protein>
    <submittedName>
        <fullName evidence="2">Uncharacterized protein</fullName>
    </submittedName>
</protein>
<evidence type="ECO:0000256" key="1">
    <source>
        <dbReference type="SAM" id="MobiDB-lite"/>
    </source>
</evidence>
<accession>A0ABP0JT85</accession>
<proteinExistence type="predicted"/>
<keyword evidence="3" id="KW-1185">Reference proteome</keyword>
<evidence type="ECO:0000313" key="3">
    <source>
        <dbReference type="Proteomes" id="UP001642484"/>
    </source>
</evidence>
<gene>
    <name evidence="2" type="ORF">CCMP2556_LOCUS12970</name>
</gene>
<name>A0ABP0JT85_9DINO</name>
<dbReference type="Proteomes" id="UP001642484">
    <property type="component" value="Unassembled WGS sequence"/>
</dbReference>
<sequence length="242" mass="26899">MVPALRRCVDFGFEGAHGAAPHPSQPSKPKRPQTPGSARVLRESPVHASETLTSAMAEELRETAPVPRSEWGFERRHGPKHSVATARRPPSRWGFERSHGPVDAHRFERRTKSGPTSGTSSLFTGGFSPSFHSTRMALALGAIEGGELPEEPFLYMESGGGLFARTLDVRRLPGGYRPFLPCTDFDEYDLHVKEFKEALRLQRVRRNLHGRLGKFAQSAPASRRLGRGPGERSRRRVSQVGW</sequence>
<feature type="region of interest" description="Disordered" evidence="1">
    <location>
        <begin position="217"/>
        <end position="242"/>
    </location>
</feature>